<comment type="catalytic activity">
    <reaction evidence="10">
        <text>GTP + H2O = GDP + phosphate + H(+)</text>
        <dbReference type="Rhea" id="RHEA:19669"/>
        <dbReference type="ChEBI" id="CHEBI:15377"/>
        <dbReference type="ChEBI" id="CHEBI:15378"/>
        <dbReference type="ChEBI" id="CHEBI:37565"/>
        <dbReference type="ChEBI" id="CHEBI:43474"/>
        <dbReference type="ChEBI" id="CHEBI:58189"/>
        <dbReference type="EC" id="3.6.5.4"/>
    </reaction>
</comment>
<evidence type="ECO:0000313" key="15">
    <source>
        <dbReference type="Proteomes" id="UP000193404"/>
    </source>
</evidence>
<dbReference type="InterPro" id="IPR022941">
    <property type="entry name" value="SRP54"/>
</dbReference>
<evidence type="ECO:0000256" key="9">
    <source>
        <dbReference type="ARBA" id="ARBA00064051"/>
    </source>
</evidence>
<dbReference type="GeneID" id="41591573"/>
<evidence type="ECO:0000256" key="6">
    <source>
        <dbReference type="ARBA" id="ARBA00023134"/>
    </source>
</evidence>
<dbReference type="Proteomes" id="UP000193404">
    <property type="component" value="Chromosome"/>
</dbReference>
<feature type="domain" description="AAA+ ATPase" evidence="11">
    <location>
        <begin position="96"/>
        <end position="249"/>
    </location>
</feature>
<dbReference type="InterPro" id="IPR004125">
    <property type="entry name" value="Signal_recog_particle_SRP54_M"/>
</dbReference>
<dbReference type="GO" id="GO:0048500">
    <property type="term" value="C:signal recognition particle"/>
    <property type="evidence" value="ECO:0007669"/>
    <property type="project" value="UniProtKB-UniRule"/>
</dbReference>
<comment type="domain">
    <text evidence="10">Composed of three domains: the N-terminal N domain, which is responsible for interactions with the ribosome, the central G domain, which binds GTP, and the C-terminal M domain, which binds the RNA and the signal sequence of the RNC.</text>
</comment>
<dbReference type="OrthoDB" id="52849at2157"/>
<dbReference type="PANTHER" id="PTHR11564">
    <property type="entry name" value="SIGNAL RECOGNITION PARTICLE 54K PROTEIN SRP54"/>
    <property type="match status" value="1"/>
</dbReference>
<evidence type="ECO:0000256" key="1">
    <source>
        <dbReference type="ARBA" id="ARBA00005450"/>
    </source>
</evidence>
<dbReference type="PANTHER" id="PTHR11564:SF5">
    <property type="entry name" value="SIGNAL RECOGNITION PARTICLE SUBUNIT SRP54"/>
    <property type="match status" value="1"/>
</dbReference>
<evidence type="ECO:0000256" key="5">
    <source>
        <dbReference type="ARBA" id="ARBA00022884"/>
    </source>
</evidence>
<comment type="subunit">
    <text evidence="9 10">Part of the signal recognition particle protein translocation system, which is composed of SRP and FtsY. Archaeal SRP consists of a 7S RNA molecule of 300 nucleotides and two protein subunits: SRP54 and SRP19.</text>
</comment>
<keyword evidence="3 10" id="KW-0547">Nucleotide-binding</keyword>
<organism evidence="14 15">
    <name type="scientific">Acidianus manzaensis</name>
    <dbReference type="NCBI Taxonomy" id="282676"/>
    <lineage>
        <taxon>Archaea</taxon>
        <taxon>Thermoproteota</taxon>
        <taxon>Thermoprotei</taxon>
        <taxon>Sulfolobales</taxon>
        <taxon>Sulfolobaceae</taxon>
        <taxon>Acidianus</taxon>
    </lineage>
</organism>
<dbReference type="InterPro" id="IPR027417">
    <property type="entry name" value="P-loop_NTPase"/>
</dbReference>
<feature type="binding site" evidence="10">
    <location>
        <begin position="246"/>
        <end position="249"/>
    </location>
    <ligand>
        <name>GTP</name>
        <dbReference type="ChEBI" id="CHEBI:37565"/>
    </ligand>
</feature>
<evidence type="ECO:0000256" key="7">
    <source>
        <dbReference type="ARBA" id="ARBA00023135"/>
    </source>
</evidence>
<evidence type="ECO:0000256" key="8">
    <source>
        <dbReference type="ARBA" id="ARBA00023274"/>
    </source>
</evidence>
<dbReference type="RefSeq" id="WP_148692385.1">
    <property type="nucleotide sequence ID" value="NZ_CP020477.1"/>
</dbReference>
<dbReference type="InterPro" id="IPR036225">
    <property type="entry name" value="SRP/SRP_N"/>
</dbReference>
<evidence type="ECO:0000256" key="3">
    <source>
        <dbReference type="ARBA" id="ARBA00022741"/>
    </source>
</evidence>
<accession>A0A1W6K2C6</accession>
<reference evidence="14 15" key="1">
    <citation type="submission" date="2017-03" db="EMBL/GenBank/DDBJ databases">
        <title>Sulfur activation and transportation mechanism of thermophilic Archaea Acidianus manzaensis YN-25.</title>
        <authorList>
            <person name="Ma Y."/>
            <person name="Yang Y."/>
            <person name="Xia J."/>
        </authorList>
    </citation>
    <scope>NUCLEOTIDE SEQUENCE [LARGE SCALE GENOMIC DNA]</scope>
    <source>
        <strain evidence="14 15">YN-25</strain>
    </source>
</reference>
<evidence type="ECO:0000256" key="4">
    <source>
        <dbReference type="ARBA" id="ARBA00022801"/>
    </source>
</evidence>
<dbReference type="Gene3D" id="1.20.120.140">
    <property type="entry name" value="Signal recognition particle SRP54, nucleotide-binding domain"/>
    <property type="match status" value="1"/>
</dbReference>
<keyword evidence="8 10" id="KW-0687">Ribonucleoprotein</keyword>
<name>A0A1W6K2C6_9CREN</name>
<dbReference type="STRING" id="282676.B6F84_11570"/>
<evidence type="ECO:0000256" key="2">
    <source>
        <dbReference type="ARBA" id="ARBA00022490"/>
    </source>
</evidence>
<evidence type="ECO:0000259" key="12">
    <source>
        <dbReference type="SMART" id="SM00962"/>
    </source>
</evidence>
<dbReference type="InterPro" id="IPR013822">
    <property type="entry name" value="Signal_recog_particl_SRP54_hlx"/>
</dbReference>
<dbReference type="SMART" id="SM00963">
    <property type="entry name" value="SRP54_N"/>
    <property type="match status" value="1"/>
</dbReference>
<dbReference type="KEGG" id="aman:B6F84_11570"/>
<comment type="function">
    <text evidence="10">Involved in targeting and insertion of nascent membrane proteins into the cytoplasmic membrane. Binds to the hydrophobic signal sequence of the ribosome-nascent chain (RNC) as it emerges from the ribosomes. The SRP-RNC complex is then targeted to the cytoplasmic membrane where it interacts with the SRP receptor FtsY.</text>
</comment>
<dbReference type="EC" id="3.6.5.4" evidence="10"/>
<feature type="domain" description="SRP54-type proteins GTP-binding" evidence="12">
    <location>
        <begin position="97"/>
        <end position="294"/>
    </location>
</feature>
<dbReference type="GO" id="GO:0003924">
    <property type="term" value="F:GTPase activity"/>
    <property type="evidence" value="ECO:0007669"/>
    <property type="project" value="UniProtKB-UniRule"/>
</dbReference>
<evidence type="ECO:0000259" key="13">
    <source>
        <dbReference type="SMART" id="SM00963"/>
    </source>
</evidence>
<comment type="subcellular location">
    <subcellularLocation>
        <location evidence="10">Cytoplasm</location>
    </subcellularLocation>
    <text evidence="10">The SRP-RNC complex is targeted to the cytoplasmic membrane.</text>
</comment>
<dbReference type="SMART" id="SM00382">
    <property type="entry name" value="AAA"/>
    <property type="match status" value="1"/>
</dbReference>
<dbReference type="SUPFAM" id="SSF47364">
    <property type="entry name" value="Domain of the SRP/SRP receptor G-proteins"/>
    <property type="match status" value="1"/>
</dbReference>
<dbReference type="SUPFAM" id="SSF52540">
    <property type="entry name" value="P-loop containing nucleoside triphosphate hydrolases"/>
    <property type="match status" value="1"/>
</dbReference>
<proteinExistence type="inferred from homology"/>
<dbReference type="InterPro" id="IPR003593">
    <property type="entry name" value="AAA+_ATPase"/>
</dbReference>
<dbReference type="SMART" id="SM00962">
    <property type="entry name" value="SRP54"/>
    <property type="match status" value="1"/>
</dbReference>
<dbReference type="InterPro" id="IPR000897">
    <property type="entry name" value="SRP54_GTPase_dom"/>
</dbReference>
<dbReference type="AlphaFoldDB" id="A0A1W6K2C6"/>
<keyword evidence="15" id="KW-1185">Reference proteome</keyword>
<dbReference type="GO" id="GO:0008312">
    <property type="term" value="F:7S RNA binding"/>
    <property type="evidence" value="ECO:0007669"/>
    <property type="project" value="UniProtKB-UniRule"/>
</dbReference>
<keyword evidence="6 10" id="KW-0342">GTP-binding</keyword>
<keyword evidence="4 10" id="KW-0378">Hydrolase</keyword>
<feature type="domain" description="Signal recognition particle SRP54 helical bundle" evidence="13">
    <location>
        <begin position="2"/>
        <end position="83"/>
    </location>
</feature>
<feature type="binding site" evidence="10">
    <location>
        <begin position="186"/>
        <end position="190"/>
    </location>
    <ligand>
        <name>GTP</name>
        <dbReference type="ChEBI" id="CHEBI:37565"/>
    </ligand>
</feature>
<gene>
    <name evidence="10" type="primary">srp54</name>
    <name evidence="14" type="ORF">B6F84_11570</name>
</gene>
<dbReference type="InterPro" id="IPR036891">
    <property type="entry name" value="Signal_recog_part_SRP54_M_sf"/>
</dbReference>
<dbReference type="Pfam" id="PF00448">
    <property type="entry name" value="SRP54"/>
    <property type="match status" value="1"/>
</dbReference>
<dbReference type="Gene3D" id="1.10.260.30">
    <property type="entry name" value="Signal recognition particle, SRP54 subunit, M-domain"/>
    <property type="match status" value="1"/>
</dbReference>
<evidence type="ECO:0000313" key="14">
    <source>
        <dbReference type="EMBL" id="ARM76594.1"/>
    </source>
</evidence>
<feature type="binding site" evidence="10">
    <location>
        <begin position="104"/>
        <end position="111"/>
    </location>
    <ligand>
        <name>GTP</name>
        <dbReference type="ChEBI" id="CHEBI:37565"/>
    </ligand>
</feature>
<dbReference type="EMBL" id="CP020477">
    <property type="protein sequence ID" value="ARM76594.1"/>
    <property type="molecule type" value="Genomic_DNA"/>
</dbReference>
<keyword evidence="7 10" id="KW-0733">Signal recognition particle</keyword>
<keyword evidence="5 10" id="KW-0694">RNA-binding</keyword>
<dbReference type="HAMAP" id="MF_00306">
    <property type="entry name" value="SRP54"/>
    <property type="match status" value="1"/>
</dbReference>
<dbReference type="GO" id="GO:0005525">
    <property type="term" value="F:GTP binding"/>
    <property type="evidence" value="ECO:0007669"/>
    <property type="project" value="UniProtKB-UniRule"/>
</dbReference>
<dbReference type="SUPFAM" id="SSF47446">
    <property type="entry name" value="Signal peptide-binding domain"/>
    <property type="match status" value="1"/>
</dbReference>
<dbReference type="GO" id="GO:0006614">
    <property type="term" value="P:SRP-dependent cotranslational protein targeting to membrane"/>
    <property type="evidence" value="ECO:0007669"/>
    <property type="project" value="InterPro"/>
</dbReference>
<comment type="similarity">
    <text evidence="1 10">Belongs to the GTP-binding SRP family. SRP54 subfamily.</text>
</comment>
<dbReference type="Pfam" id="PF02881">
    <property type="entry name" value="SRP54_N"/>
    <property type="match status" value="1"/>
</dbReference>
<keyword evidence="2 10" id="KW-0963">Cytoplasm</keyword>
<dbReference type="CDD" id="cd17875">
    <property type="entry name" value="SRP54_G"/>
    <property type="match status" value="1"/>
</dbReference>
<protein>
    <recommendedName>
        <fullName evidence="10">Signal recognition particle 54 kDa protein</fullName>
        <shortName evidence="10">SRP54</shortName>
        <ecNumber evidence="10">3.6.5.4</ecNumber>
    </recommendedName>
</protein>
<dbReference type="Gene3D" id="3.40.50.300">
    <property type="entry name" value="P-loop containing nucleotide triphosphate hydrolases"/>
    <property type="match status" value="1"/>
</dbReference>
<sequence>MVLDNLKDSVRKFLTGSSSYDKAVDDFIKELQKALISSDVQVKLVLSLTNKIKERLKNEKPPSSIERREWFIKIVYDELSNLFGGDKEPKVTPEKIPYVIMLVGVQGTGKTTTAGKLAYFYKKKGFKVGLVGADVYRPAALEQLKQIGDQIQVPVYGEPNSNDAVGIAKRGVEKFLGEKAEIIIVDTAGRHGYGEEVKLLEEMKNIYDAINPDEVTLVIDASLGQKAYDLASRFNQATKIGTIIITKMDGTAKGGGALSAVAATGATIKFIGTGEKIDELEVFNPRRFVARILGMGDVEAIIEKFQEVENYDKVQKKMEEVITGKGKLTFRDLYNQMIALRKMGPLSKIFQLMPGIGMLGQIPEDQLKIGEEKMKKWLAIMNSMTYEELDNPSIIDKSRMRRIALGSGTRPEDVKELVDHFNLMQKTIKMLKRRKKDVEKLFGGQLPGQGI</sequence>
<dbReference type="Pfam" id="PF02978">
    <property type="entry name" value="SRP_SPB"/>
    <property type="match status" value="1"/>
</dbReference>
<dbReference type="FunFam" id="3.40.50.300:FF:000022">
    <property type="entry name" value="Signal recognition particle 54 kDa subunit"/>
    <property type="match status" value="1"/>
</dbReference>
<dbReference type="InterPro" id="IPR042101">
    <property type="entry name" value="SRP54_N_sf"/>
</dbReference>
<evidence type="ECO:0000256" key="10">
    <source>
        <dbReference type="HAMAP-Rule" id="MF_00306"/>
    </source>
</evidence>
<evidence type="ECO:0000259" key="11">
    <source>
        <dbReference type="SMART" id="SM00382"/>
    </source>
</evidence>